<evidence type="ECO:0000313" key="1">
    <source>
        <dbReference type="EMBL" id="GHH72222.1"/>
    </source>
</evidence>
<evidence type="ECO:0000313" key="2">
    <source>
        <dbReference type="Proteomes" id="UP000617734"/>
    </source>
</evidence>
<dbReference type="AlphaFoldDB" id="A0A919KTV6"/>
<dbReference type="EMBL" id="BNBO01000017">
    <property type="protein sequence ID" value="GHH72222.1"/>
    <property type="molecule type" value="Genomic_DNA"/>
</dbReference>
<organism evidence="1 2">
    <name type="scientific">Kitasatospora indigofera</name>
    <dbReference type="NCBI Taxonomy" id="67307"/>
    <lineage>
        <taxon>Bacteria</taxon>
        <taxon>Bacillati</taxon>
        <taxon>Actinomycetota</taxon>
        <taxon>Actinomycetes</taxon>
        <taxon>Kitasatosporales</taxon>
        <taxon>Streptomycetaceae</taxon>
        <taxon>Kitasatospora</taxon>
    </lineage>
</organism>
<sequence length="96" mass="10854">MKLEEVVEEWGDGAGAVSPSSLVKVFQKLADRYVARVQVAAQGWWRALQAPRIDFLGRRTKLPVELAQRISQRSLFRRAVTRVVPADLAEPWHCPS</sequence>
<comment type="caution">
    <text evidence="1">The sequence shown here is derived from an EMBL/GenBank/DDBJ whole genome shotgun (WGS) entry which is preliminary data.</text>
</comment>
<gene>
    <name evidence="1" type="ORF">GCM10018781_34710</name>
</gene>
<dbReference type="Proteomes" id="UP000617734">
    <property type="component" value="Unassembled WGS sequence"/>
</dbReference>
<proteinExistence type="predicted"/>
<reference evidence="1" key="2">
    <citation type="submission" date="2020-09" db="EMBL/GenBank/DDBJ databases">
        <authorList>
            <person name="Sun Q."/>
            <person name="Ohkuma M."/>
        </authorList>
    </citation>
    <scope>NUCLEOTIDE SEQUENCE</scope>
    <source>
        <strain evidence="1">JCM 4646</strain>
    </source>
</reference>
<name>A0A919KTV6_9ACTN</name>
<reference evidence="1" key="1">
    <citation type="journal article" date="2014" name="Int. J. Syst. Evol. Microbiol.">
        <title>Complete genome sequence of Corynebacterium casei LMG S-19264T (=DSM 44701T), isolated from a smear-ripened cheese.</title>
        <authorList>
            <consortium name="US DOE Joint Genome Institute (JGI-PGF)"/>
            <person name="Walter F."/>
            <person name="Albersmeier A."/>
            <person name="Kalinowski J."/>
            <person name="Ruckert C."/>
        </authorList>
    </citation>
    <scope>NUCLEOTIDE SEQUENCE</scope>
    <source>
        <strain evidence="1">JCM 4646</strain>
    </source>
</reference>
<protein>
    <submittedName>
        <fullName evidence="1">Uncharacterized protein</fullName>
    </submittedName>
</protein>
<keyword evidence="2" id="KW-1185">Reference proteome</keyword>
<accession>A0A919KTV6</accession>